<evidence type="ECO:0000313" key="5">
    <source>
        <dbReference type="Proteomes" id="UP000280405"/>
    </source>
</evidence>
<feature type="domain" description="DUF2157" evidence="2">
    <location>
        <begin position="15"/>
        <end position="117"/>
    </location>
</feature>
<feature type="transmembrane region" description="Helical" evidence="1">
    <location>
        <begin position="175"/>
        <end position="194"/>
    </location>
</feature>
<feature type="transmembrane region" description="Helical" evidence="1">
    <location>
        <begin position="49"/>
        <end position="67"/>
    </location>
</feature>
<keyword evidence="5" id="KW-1185">Reference proteome</keyword>
<feature type="transmembrane region" description="Helical" evidence="1">
    <location>
        <begin position="339"/>
        <end position="361"/>
    </location>
</feature>
<keyword evidence="1" id="KW-1133">Transmembrane helix</keyword>
<feature type="transmembrane region" description="Helical" evidence="1">
    <location>
        <begin position="573"/>
        <end position="590"/>
    </location>
</feature>
<sequence length="600" mass="69928">MIKIPAQYYSWNAELFIKHLQVFGFTLLAVSMLYLVAANWFMLPQTVQLGIPQVLLLLSAICSLLVVKHDFLVQCLHTICGLMIGLSLAVIGQIYQTGADSYLLFLIWSVLLLPWLYRHNIGIFLLLCIVSQIALFLFFKQTFWGDQYPELFLVCIHLFALIQFYFCIQYYPKLRYLFLVWFAILSIWHMVRFLYDGQGILYFICSFLLLGISLSYYYKNKDTLCSALSAVALGVTFTLIIVKSVGSLFKNNEILELFFIALIVFVWFALITYLLIKFIPHSRFNAIPLAVGAWISGAFFASLMLTFWGNFSLIMGVVFVIIAAYVLKFKRSDQMQYSLFLRQLAYCIWIAGQIAVIFHTVDLMDQIFPIILFQLGMLILSYFLRLHWFFVFIQILGLYATGFVHILGIHSYWSRTSFIENFVYLVLWNYVFYFLILAIKLIKPDEYQRSLLLAVLVVILYSMGLYTLLGKYELVRIEHIAIFTYGLPILWFILFIFLHIQNQFNILAKLILATFAALLIFYGYFDIFICLAVISWALQRQDKLIYAFALISFSLILWFIYYSLDVSFLMKSFSIFISGIMLLLLTFSLSKFKNKQEFST</sequence>
<reference evidence="4 5" key="1">
    <citation type="submission" date="2018-09" db="EMBL/GenBank/DDBJ databases">
        <title>The draft genome of Acinetobacter spp. strains.</title>
        <authorList>
            <person name="Qin J."/>
            <person name="Feng Y."/>
            <person name="Zong Z."/>
        </authorList>
    </citation>
    <scope>NUCLEOTIDE SEQUENCE [LARGE SCALE GENOMIC DNA]</scope>
    <source>
        <strain evidence="4 5">WCHAc060115</strain>
    </source>
</reference>
<feature type="transmembrane region" description="Helical" evidence="1">
    <location>
        <begin position="367"/>
        <end position="384"/>
    </location>
</feature>
<feature type="domain" description="DUF4401" evidence="3">
    <location>
        <begin position="289"/>
        <end position="591"/>
    </location>
</feature>
<evidence type="ECO:0000259" key="3">
    <source>
        <dbReference type="Pfam" id="PF14351"/>
    </source>
</evidence>
<keyword evidence="1" id="KW-0472">Membrane</keyword>
<feature type="transmembrane region" description="Helical" evidence="1">
    <location>
        <begin position="544"/>
        <end position="561"/>
    </location>
</feature>
<feature type="transmembrane region" description="Helical" evidence="1">
    <location>
        <begin position="307"/>
        <end position="327"/>
    </location>
</feature>
<name>A0A3A8EYA4_9GAMM</name>
<feature type="transmembrane region" description="Helical" evidence="1">
    <location>
        <begin position="283"/>
        <end position="301"/>
    </location>
</feature>
<keyword evidence="1" id="KW-0812">Transmembrane</keyword>
<feature type="transmembrane region" description="Helical" evidence="1">
    <location>
        <begin position="480"/>
        <end position="498"/>
    </location>
</feature>
<dbReference type="Proteomes" id="UP000280405">
    <property type="component" value="Unassembled WGS sequence"/>
</dbReference>
<dbReference type="InterPro" id="IPR018677">
    <property type="entry name" value="DUF2157"/>
</dbReference>
<evidence type="ECO:0000313" key="4">
    <source>
        <dbReference type="EMBL" id="RKG39089.1"/>
    </source>
</evidence>
<feature type="transmembrane region" description="Helical" evidence="1">
    <location>
        <begin position="200"/>
        <end position="217"/>
    </location>
</feature>
<organism evidence="4 5">
    <name type="scientific">Acinetobacter rongchengensis</name>
    <dbReference type="NCBI Taxonomy" id="2419601"/>
    <lineage>
        <taxon>Bacteria</taxon>
        <taxon>Pseudomonadati</taxon>
        <taxon>Pseudomonadota</taxon>
        <taxon>Gammaproteobacteria</taxon>
        <taxon>Moraxellales</taxon>
        <taxon>Moraxellaceae</taxon>
        <taxon>Acinetobacter</taxon>
    </lineage>
</organism>
<feature type="transmembrane region" description="Helical" evidence="1">
    <location>
        <begin position="151"/>
        <end position="168"/>
    </location>
</feature>
<dbReference type="AlphaFoldDB" id="A0A3A8EYA4"/>
<dbReference type="InterPro" id="IPR025513">
    <property type="entry name" value="DUF4401"/>
</dbReference>
<feature type="transmembrane region" description="Helical" evidence="1">
    <location>
        <begin position="20"/>
        <end position="43"/>
    </location>
</feature>
<feature type="transmembrane region" description="Helical" evidence="1">
    <location>
        <begin position="254"/>
        <end position="276"/>
    </location>
</feature>
<protein>
    <submittedName>
        <fullName evidence="4">DUF2157 domain-containing protein</fullName>
    </submittedName>
</protein>
<feature type="transmembrane region" description="Helical" evidence="1">
    <location>
        <begin position="74"/>
        <end position="95"/>
    </location>
</feature>
<feature type="transmembrane region" description="Helical" evidence="1">
    <location>
        <begin position="101"/>
        <end position="117"/>
    </location>
</feature>
<dbReference type="Pfam" id="PF14351">
    <property type="entry name" value="DUF4401"/>
    <property type="match status" value="1"/>
</dbReference>
<evidence type="ECO:0000256" key="1">
    <source>
        <dbReference type="SAM" id="Phobius"/>
    </source>
</evidence>
<gene>
    <name evidence="4" type="ORF">D7V20_05930</name>
</gene>
<dbReference type="OrthoDB" id="327621at2"/>
<feature type="transmembrane region" description="Helical" evidence="1">
    <location>
        <begin position="122"/>
        <end position="139"/>
    </location>
</feature>
<dbReference type="Pfam" id="PF09925">
    <property type="entry name" value="DUF2157"/>
    <property type="match status" value="1"/>
</dbReference>
<feature type="transmembrane region" description="Helical" evidence="1">
    <location>
        <begin position="422"/>
        <end position="439"/>
    </location>
</feature>
<accession>A0A3A8EYA4</accession>
<feature type="transmembrane region" description="Helical" evidence="1">
    <location>
        <begin position="451"/>
        <end position="468"/>
    </location>
</feature>
<evidence type="ECO:0000259" key="2">
    <source>
        <dbReference type="Pfam" id="PF09925"/>
    </source>
</evidence>
<proteinExistence type="predicted"/>
<feature type="transmembrane region" description="Helical" evidence="1">
    <location>
        <begin position="224"/>
        <end position="242"/>
    </location>
</feature>
<dbReference type="EMBL" id="RAXT01000007">
    <property type="protein sequence ID" value="RKG39089.1"/>
    <property type="molecule type" value="Genomic_DNA"/>
</dbReference>
<comment type="caution">
    <text evidence="4">The sequence shown here is derived from an EMBL/GenBank/DDBJ whole genome shotgun (WGS) entry which is preliminary data.</text>
</comment>
<feature type="transmembrane region" description="Helical" evidence="1">
    <location>
        <begin position="389"/>
        <end position="410"/>
    </location>
</feature>
<feature type="transmembrane region" description="Helical" evidence="1">
    <location>
        <begin position="510"/>
        <end position="538"/>
    </location>
</feature>
<dbReference type="RefSeq" id="WP_120383399.1">
    <property type="nucleotide sequence ID" value="NZ_RAXT01000007.1"/>
</dbReference>